<dbReference type="InterPro" id="IPR016167">
    <property type="entry name" value="FAD-bd_PCMH_sub1"/>
</dbReference>
<evidence type="ECO:0000256" key="10">
    <source>
        <dbReference type="ARBA" id="ARBA00038897"/>
    </source>
</evidence>
<dbReference type="InterPro" id="IPR004113">
    <property type="entry name" value="FAD-bd_oxidored_4_C"/>
</dbReference>
<feature type="domain" description="4Fe-4S ferredoxin-type" evidence="12">
    <location>
        <begin position="543"/>
        <end position="570"/>
    </location>
</feature>
<dbReference type="Gene3D" id="3.30.70.2740">
    <property type="match status" value="1"/>
</dbReference>
<evidence type="ECO:0000256" key="3">
    <source>
        <dbReference type="ARBA" id="ARBA00022630"/>
    </source>
</evidence>
<dbReference type="InterPro" id="IPR006094">
    <property type="entry name" value="Oxid_FAD_bind_N"/>
</dbReference>
<evidence type="ECO:0000313" key="14">
    <source>
        <dbReference type="EMBL" id="GGI10527.1"/>
    </source>
</evidence>
<dbReference type="InterPro" id="IPR017896">
    <property type="entry name" value="4Fe4S_Fe-S-bd"/>
</dbReference>
<evidence type="ECO:0000256" key="2">
    <source>
        <dbReference type="ARBA" id="ARBA00008000"/>
    </source>
</evidence>
<dbReference type="InterPro" id="IPR016166">
    <property type="entry name" value="FAD-bd_PCMH"/>
</dbReference>
<gene>
    <name evidence="14" type="ORF">GCM10007368_31680</name>
</gene>
<feature type="compositionally biased region" description="Low complexity" evidence="11">
    <location>
        <begin position="700"/>
        <end position="710"/>
    </location>
</feature>
<organism evidence="14 15">
    <name type="scientific">Isoptericola cucumis</name>
    <dbReference type="NCBI Taxonomy" id="1776856"/>
    <lineage>
        <taxon>Bacteria</taxon>
        <taxon>Bacillati</taxon>
        <taxon>Actinomycetota</taxon>
        <taxon>Actinomycetes</taxon>
        <taxon>Micrococcales</taxon>
        <taxon>Promicromonosporaceae</taxon>
        <taxon>Isoptericola</taxon>
    </lineage>
</organism>
<name>A0ABQ2B8H0_9MICO</name>
<comment type="caution">
    <text evidence="14">The sequence shown here is derived from an EMBL/GenBank/DDBJ whole genome shotgun (WGS) entry which is preliminary data.</text>
</comment>
<dbReference type="Pfam" id="PF13183">
    <property type="entry name" value="Fer4_8"/>
    <property type="match status" value="1"/>
</dbReference>
<evidence type="ECO:0000313" key="15">
    <source>
        <dbReference type="Proteomes" id="UP000632535"/>
    </source>
</evidence>
<dbReference type="Gene3D" id="1.10.45.10">
    <property type="entry name" value="Vanillyl-alcohol Oxidase, Chain A, domain 4"/>
    <property type="match status" value="1"/>
</dbReference>
<evidence type="ECO:0000259" key="12">
    <source>
        <dbReference type="PROSITE" id="PS51379"/>
    </source>
</evidence>
<keyword evidence="7" id="KW-0560">Oxidoreductase</keyword>
<evidence type="ECO:0000256" key="1">
    <source>
        <dbReference type="ARBA" id="ARBA00001974"/>
    </source>
</evidence>
<dbReference type="EMBL" id="BMDG01000011">
    <property type="protein sequence ID" value="GGI10527.1"/>
    <property type="molecule type" value="Genomic_DNA"/>
</dbReference>
<dbReference type="Gene3D" id="1.10.1060.10">
    <property type="entry name" value="Alpha-helical ferredoxin"/>
    <property type="match status" value="1"/>
</dbReference>
<dbReference type="InterPro" id="IPR009051">
    <property type="entry name" value="Helical_ferredxn"/>
</dbReference>
<dbReference type="InterPro" id="IPR016164">
    <property type="entry name" value="FAD-linked_Oxase-like_C"/>
</dbReference>
<evidence type="ECO:0000256" key="5">
    <source>
        <dbReference type="ARBA" id="ARBA00022827"/>
    </source>
</evidence>
<dbReference type="EC" id="1.1.2.4" evidence="10"/>
<dbReference type="SUPFAM" id="SSF46548">
    <property type="entry name" value="alpha-helical ferredoxin"/>
    <property type="match status" value="1"/>
</dbReference>
<feature type="domain" description="FAD-binding PCMH-type" evidence="13">
    <location>
        <begin position="34"/>
        <end position="262"/>
    </location>
</feature>
<proteinExistence type="inferred from homology"/>
<comment type="similarity">
    <text evidence="2">Belongs to the FAD-binding oxidoreductase/transferase type 4 family.</text>
</comment>
<evidence type="ECO:0000256" key="8">
    <source>
        <dbReference type="ARBA" id="ARBA00023004"/>
    </source>
</evidence>
<evidence type="ECO:0000259" key="13">
    <source>
        <dbReference type="PROSITE" id="PS51387"/>
    </source>
</evidence>
<dbReference type="Gene3D" id="3.30.43.10">
    <property type="entry name" value="Uridine Diphospho-n-acetylenolpyruvylglucosamine Reductase, domain 2"/>
    <property type="match status" value="1"/>
</dbReference>
<dbReference type="PANTHER" id="PTHR11748">
    <property type="entry name" value="D-LACTATE DEHYDROGENASE"/>
    <property type="match status" value="1"/>
</dbReference>
<dbReference type="Pfam" id="PF01565">
    <property type="entry name" value="FAD_binding_4"/>
    <property type="match status" value="1"/>
</dbReference>
<dbReference type="Pfam" id="PF02913">
    <property type="entry name" value="FAD-oxidase_C"/>
    <property type="match status" value="1"/>
</dbReference>
<evidence type="ECO:0000256" key="6">
    <source>
        <dbReference type="ARBA" id="ARBA00022946"/>
    </source>
</evidence>
<dbReference type="InterPro" id="IPR016171">
    <property type="entry name" value="Vanillyl_alc_oxidase_C-sub2"/>
</dbReference>
<dbReference type="PROSITE" id="PS00198">
    <property type="entry name" value="4FE4S_FER_1"/>
    <property type="match status" value="1"/>
</dbReference>
<keyword evidence="4" id="KW-0479">Metal-binding</keyword>
<keyword evidence="8" id="KW-0408">Iron</keyword>
<dbReference type="Proteomes" id="UP000632535">
    <property type="component" value="Unassembled WGS sequence"/>
</dbReference>
<evidence type="ECO:0000256" key="7">
    <source>
        <dbReference type="ARBA" id="ARBA00023002"/>
    </source>
</evidence>
<keyword evidence="5" id="KW-0274">FAD</keyword>
<evidence type="ECO:0000256" key="4">
    <source>
        <dbReference type="ARBA" id="ARBA00022723"/>
    </source>
</evidence>
<sequence length="987" mass="103417">MSPTVKSRDVATPGYELRTDLLSRVAHAHDASHYLLRPEVVVRAHDRVGVAAALREARRRGLPVTFRSGGTSLSGQASGGGMLVDTRARFTRVEVLDGGDRVRCEPGATLRLVNGHLLRYGRRLGPDPASEVACTIGGVVANNSSGMSSGTTRTAYRTVQAMTVVLPSGTVVDTGAPDADARLAAVEPELHRGLARLRDRVRGSASMRAEVERQFAMKNTMGYSVNSLLDHDEPVKILEHLMIGSEGTLGWVADVTFRTVPLLAHAATTLLVLDSLERATDALVPLVASDPEAIELMDPASLRVAAADPAADPSMRSLAAGAGITGQTALLVEYRADSAAALEPMVGAANDVVGSLRLEVPASVTTDTATRDRLWRVRKGLYTAVAGARPAGATALLEDVVVPVADLTATVRDLGGLFARHGYDGSLNDEAVTFGHAKDGNLHFMISPRLGDAAELDRYAAFSDDLVDLVLSRGGSLKAEHGTGRIMAPFVRRQYGDELYEVMREIKRLCDPAGLLNPGVVLTDDPQAHLRDLKVEASAGGDDGPLVDRCVECGYCEPGCPSRTVTTTPRQRIALLKELAVAPEGEREELERAYEYWGVQTCAADSMCVEACPVGIDTGVVMKGHRARSNPELVQKGGEVLARSWGPVVGALRGALGVVQVVPTPLVRAASEVARGIVGTDVVPRVDDDLPGPGPRRSPDGVPGAAGPAGAGEPRAVLFGSCMGELFAPADGGLPGLPGDGPRGAEAALRALCERAGVGLAVPEGIGGLCCGTPWVSKGLPDGAAQMAHRVLDALWTATRGGELPVVCDASSCTHGLVETPKHLDAAGRERFARLRVVDAVTFVRTDVLPGLTARGVDVARQPSVVVHPTCATVHLDAVDDLRAVAAAVADDAVVPAAWGCCGFAGDRGMLHPELTAAATEAEATEVADREAELPGGRFDAYVSNNRTCEMGMARATGRDYVHVLELLEAATRPTGRPAPRPATPRG</sequence>
<dbReference type="InterPro" id="IPR036318">
    <property type="entry name" value="FAD-bd_PCMH-like_sf"/>
</dbReference>
<feature type="region of interest" description="Disordered" evidence="11">
    <location>
        <begin position="684"/>
        <end position="710"/>
    </location>
</feature>
<keyword evidence="6" id="KW-0809">Transit peptide</keyword>
<comment type="cofactor">
    <cofactor evidence="1">
        <name>FAD</name>
        <dbReference type="ChEBI" id="CHEBI:57692"/>
    </cofactor>
</comment>
<dbReference type="InterPro" id="IPR016169">
    <property type="entry name" value="FAD-bd_PCMH_sub2"/>
</dbReference>
<reference evidence="15" key="1">
    <citation type="journal article" date="2019" name="Int. J. Syst. Evol. Microbiol.">
        <title>The Global Catalogue of Microorganisms (GCM) 10K type strain sequencing project: providing services to taxonomists for standard genome sequencing and annotation.</title>
        <authorList>
            <consortium name="The Broad Institute Genomics Platform"/>
            <consortium name="The Broad Institute Genome Sequencing Center for Infectious Disease"/>
            <person name="Wu L."/>
            <person name="Ma J."/>
        </authorList>
    </citation>
    <scope>NUCLEOTIDE SEQUENCE [LARGE SCALE GENOMIC DNA]</scope>
    <source>
        <strain evidence="15">CCM 8653</strain>
    </source>
</reference>
<dbReference type="InterPro" id="IPR017900">
    <property type="entry name" value="4Fe4S_Fe_S_CS"/>
</dbReference>
<dbReference type="Gene3D" id="3.30.465.10">
    <property type="match status" value="1"/>
</dbReference>
<dbReference type="SUPFAM" id="SSF55103">
    <property type="entry name" value="FAD-linked oxidases, C-terminal domain"/>
    <property type="match status" value="1"/>
</dbReference>
<evidence type="ECO:0000256" key="11">
    <source>
        <dbReference type="SAM" id="MobiDB-lite"/>
    </source>
</evidence>
<evidence type="ECO:0000256" key="9">
    <source>
        <dbReference type="ARBA" id="ARBA00023014"/>
    </source>
</evidence>
<dbReference type="RefSeq" id="WP_188524680.1">
    <property type="nucleotide sequence ID" value="NZ_BMDG01000011.1"/>
</dbReference>
<accession>A0ABQ2B8H0</accession>
<keyword evidence="9" id="KW-0411">Iron-sulfur</keyword>
<dbReference type="PANTHER" id="PTHR11748:SF111">
    <property type="entry name" value="D-LACTATE DEHYDROGENASE, MITOCHONDRIAL-RELATED"/>
    <property type="match status" value="1"/>
</dbReference>
<keyword evidence="3" id="KW-0285">Flavoprotein</keyword>
<protein>
    <recommendedName>
        <fullName evidence="10">D-lactate dehydrogenase (cytochrome)</fullName>
        <ecNumber evidence="10">1.1.2.4</ecNumber>
    </recommendedName>
</protein>
<keyword evidence="15" id="KW-1185">Reference proteome</keyword>
<dbReference type="PROSITE" id="PS51387">
    <property type="entry name" value="FAD_PCMH"/>
    <property type="match status" value="1"/>
</dbReference>
<dbReference type="PROSITE" id="PS51379">
    <property type="entry name" value="4FE4S_FER_2"/>
    <property type="match status" value="1"/>
</dbReference>
<dbReference type="SUPFAM" id="SSF56176">
    <property type="entry name" value="FAD-binding/transporter-associated domain-like"/>
    <property type="match status" value="1"/>
</dbReference>